<evidence type="ECO:0000256" key="3">
    <source>
        <dbReference type="ARBA" id="ARBA00005182"/>
    </source>
</evidence>
<organism evidence="15 16">
    <name type="scientific">Pseudomonas fluorescens NCIMB 11764</name>
    <dbReference type="NCBI Taxonomy" id="1221522"/>
    <lineage>
        <taxon>Bacteria</taxon>
        <taxon>Pseudomonadati</taxon>
        <taxon>Pseudomonadota</taxon>
        <taxon>Gammaproteobacteria</taxon>
        <taxon>Pseudomonadales</taxon>
        <taxon>Pseudomonadaceae</taxon>
        <taxon>Pseudomonas</taxon>
    </lineage>
</organism>
<dbReference type="Proteomes" id="UP000017175">
    <property type="component" value="Chromosome"/>
</dbReference>
<evidence type="ECO:0000313" key="16">
    <source>
        <dbReference type="Proteomes" id="UP000017175"/>
    </source>
</evidence>
<dbReference type="AlphaFoldDB" id="A0A0K1QUF4"/>
<comment type="function">
    <text evidence="12">Catalyzes the epimerization of beta-D-mannuronate to alpha-L-guluronate during the synthesis of the linear polysaccharide alginate. In addition, is part of a periplasmic protein complex that protects alginate from degradation by AlgL by channeling the newly formed alginate polymer through a scaffold that transfers the alginate polymer through the periplasmic space to the outer membrane secretin AlgE.</text>
</comment>
<evidence type="ECO:0000256" key="13">
    <source>
        <dbReference type="SAM" id="SignalP"/>
    </source>
</evidence>
<keyword evidence="6 13" id="KW-0732">Signal</keyword>
<dbReference type="InterPro" id="IPR039448">
    <property type="entry name" value="Beta_helix"/>
</dbReference>
<dbReference type="GO" id="GO:0042121">
    <property type="term" value="P:alginic acid biosynthetic process"/>
    <property type="evidence" value="ECO:0007669"/>
    <property type="project" value="UniProtKB-UniPathway"/>
</dbReference>
<evidence type="ECO:0000256" key="12">
    <source>
        <dbReference type="ARBA" id="ARBA00045198"/>
    </source>
</evidence>
<dbReference type="InterPro" id="IPR012334">
    <property type="entry name" value="Pectin_lyas_fold"/>
</dbReference>
<evidence type="ECO:0000256" key="2">
    <source>
        <dbReference type="ARBA" id="ARBA00004418"/>
    </source>
</evidence>
<dbReference type="SUPFAM" id="SSF51126">
    <property type="entry name" value="Pectin lyase-like"/>
    <property type="match status" value="1"/>
</dbReference>
<dbReference type="SMART" id="SM00722">
    <property type="entry name" value="CASH"/>
    <property type="match status" value="1"/>
</dbReference>
<dbReference type="RefSeq" id="WP_017338206.1">
    <property type="nucleotide sequence ID" value="NZ_CP010945.1"/>
</dbReference>
<evidence type="ECO:0000256" key="7">
    <source>
        <dbReference type="ARBA" id="ARBA00022737"/>
    </source>
</evidence>
<dbReference type="eggNOG" id="COG3420">
    <property type="taxonomic scope" value="Bacteria"/>
</dbReference>
<keyword evidence="8" id="KW-0574">Periplasm</keyword>
<evidence type="ECO:0000256" key="5">
    <source>
        <dbReference type="ARBA" id="ARBA00012124"/>
    </source>
</evidence>
<evidence type="ECO:0000313" key="15">
    <source>
        <dbReference type="EMBL" id="AKV09287.1"/>
    </source>
</evidence>
<keyword evidence="9" id="KW-0016">Alginate biosynthesis</keyword>
<feature type="domain" description="Carbohydrate-binding/sugar hydrolysis" evidence="14">
    <location>
        <begin position="230"/>
        <end position="390"/>
    </location>
</feature>
<reference evidence="15 16" key="1">
    <citation type="journal article" date="2012" name="J. Bacteriol.">
        <title>Draft genome sequence of the cyanide-utilizing bacterium Pseudomonas fluorescens strain NCIMB 11764.</title>
        <authorList>
            <person name="Vilo C.A."/>
            <person name="Benedik M.J."/>
            <person name="Kunz D.A."/>
            <person name="Dong Q."/>
        </authorList>
    </citation>
    <scope>NUCLEOTIDE SEQUENCE [LARGE SCALE GENOMIC DNA]</scope>
    <source>
        <strain evidence="15 16">NCIMB 11764</strain>
    </source>
</reference>
<keyword evidence="7" id="KW-0677">Repeat</keyword>
<protein>
    <recommendedName>
        <fullName evidence="5">mannuronan 5-epimerase</fullName>
        <ecNumber evidence="5">5.1.3.37</ecNumber>
    </recommendedName>
    <alternativeName>
        <fullName evidence="11">Poly(beta-D-mannuronate) C5 epimerase</fullName>
    </alternativeName>
</protein>
<feature type="chain" id="PRO_5005467995" description="mannuronan 5-epimerase" evidence="13">
    <location>
        <begin position="25"/>
        <end position="505"/>
    </location>
</feature>
<dbReference type="GO" id="GO:0042597">
    <property type="term" value="C:periplasmic space"/>
    <property type="evidence" value="ECO:0007669"/>
    <property type="project" value="UniProtKB-SubCell"/>
</dbReference>
<comment type="pathway">
    <text evidence="3">Glycan biosynthesis; alginate biosynthesis.</text>
</comment>
<dbReference type="EC" id="5.1.3.37" evidence="5"/>
<dbReference type="Gene3D" id="2.160.20.10">
    <property type="entry name" value="Single-stranded right-handed beta-helix, Pectin lyase-like"/>
    <property type="match status" value="1"/>
</dbReference>
<evidence type="ECO:0000256" key="10">
    <source>
        <dbReference type="ARBA" id="ARBA00023235"/>
    </source>
</evidence>
<dbReference type="NCBIfam" id="TIGR03804">
    <property type="entry name" value="para_beta_helix"/>
    <property type="match status" value="1"/>
</dbReference>
<gene>
    <name evidence="15" type="ORF">B723_23990</name>
</gene>
<dbReference type="UniPathway" id="UPA00286"/>
<dbReference type="SMART" id="SM00710">
    <property type="entry name" value="PbH1"/>
    <property type="match status" value="6"/>
</dbReference>
<accession>A0A0K1QUF4</accession>
<dbReference type="InterPro" id="IPR053409">
    <property type="entry name" value="Mannuronan_C5-epimerase"/>
</dbReference>
<keyword evidence="10" id="KW-0413">Isomerase</keyword>
<dbReference type="OrthoDB" id="6189730at2"/>
<feature type="signal peptide" evidence="13">
    <location>
        <begin position="1"/>
        <end position="24"/>
    </location>
</feature>
<dbReference type="EMBL" id="CP010945">
    <property type="protein sequence ID" value="AKV09287.1"/>
    <property type="molecule type" value="Genomic_DNA"/>
</dbReference>
<evidence type="ECO:0000256" key="9">
    <source>
        <dbReference type="ARBA" id="ARBA00022841"/>
    </source>
</evidence>
<sequence length="505" mass="56555">MDRVVKIGLLLAAMLLMQTAGANAAGDILIPRYTISETPGKPLLIKEPKMPDLSGYTAEAVAAKIAYKPAGRALIQPMIKENALDEFIGGEDRFKEWVVRQKQMPVAIFIDRGYMSLTQLARSLPQSALRETAPGVFLARLPIVIRPGATLHIDKSVKELRLSQDGGSFLVNDGKLFITDTKVSAWSEKDDSPAWFKKEETFRPFLISWGGTETYIVNSTITSFGYTESKSYGVSISQYSPSMAPKMKRKKPTGWLINSQFVDNYFGFYCYEADDVVILRNTFRANIVYGIDPHDRSRRLIIAHNDVFDTHKKHGIILSREVNDSWIIYNRTYNNQLSGIVLDRSSVNNLLAYNETYKNRSDGITLYESGNNLMWRNRAADNDRHGIRVRNSTGVRLYENELMANALTGIYGHIKDLRGSDRDLKEDPYEEKLSLTVVGGKLIGNGSSPIAVFSPSRLELYDLTFLAPQKQDGLAFTGLLGEVQGDLMDILLRRHAAALILPVTL</sequence>
<dbReference type="InterPro" id="IPR022441">
    <property type="entry name" value="Para_beta_helix_rpt-2"/>
</dbReference>
<name>A0A0K1QUF4_PSEFL</name>
<evidence type="ECO:0000256" key="6">
    <source>
        <dbReference type="ARBA" id="ARBA00022729"/>
    </source>
</evidence>
<proteinExistence type="inferred from homology"/>
<comment type="catalytic activity">
    <reaction evidence="1">
        <text>[(1-&gt;4)-beta-D-mannuronosyl](n) = [alginate](n)</text>
        <dbReference type="Rhea" id="RHEA:45572"/>
        <dbReference type="Rhea" id="RHEA-COMP:11264"/>
        <dbReference type="Rhea" id="RHEA-COMP:11270"/>
        <dbReference type="ChEBI" id="CHEBI:58187"/>
        <dbReference type="ChEBI" id="CHEBI:85311"/>
        <dbReference type="EC" id="5.1.3.37"/>
    </reaction>
</comment>
<dbReference type="Pfam" id="PF13229">
    <property type="entry name" value="Beta_helix"/>
    <property type="match status" value="1"/>
</dbReference>
<dbReference type="InterPro" id="IPR011050">
    <property type="entry name" value="Pectin_lyase_fold/virulence"/>
</dbReference>
<dbReference type="NCBIfam" id="NF038177">
    <property type="entry name" value="epimerase_AlgG"/>
    <property type="match status" value="1"/>
</dbReference>
<evidence type="ECO:0000256" key="1">
    <source>
        <dbReference type="ARBA" id="ARBA00001550"/>
    </source>
</evidence>
<comment type="similarity">
    <text evidence="4">Belongs to the D-mannuronate C5-epimerase family.</text>
</comment>
<evidence type="ECO:0000259" key="14">
    <source>
        <dbReference type="SMART" id="SM00722"/>
    </source>
</evidence>
<evidence type="ECO:0000256" key="4">
    <source>
        <dbReference type="ARBA" id="ARBA00010085"/>
    </source>
</evidence>
<comment type="subcellular location">
    <subcellularLocation>
        <location evidence="2">Periplasm</location>
    </subcellularLocation>
</comment>
<dbReference type="GO" id="GO:0016853">
    <property type="term" value="F:isomerase activity"/>
    <property type="evidence" value="ECO:0007669"/>
    <property type="project" value="UniProtKB-KW"/>
</dbReference>
<dbReference type="InterPro" id="IPR006626">
    <property type="entry name" value="PbH1"/>
</dbReference>
<dbReference type="InterPro" id="IPR006633">
    <property type="entry name" value="Carb-bd_sugar_hydrolysis-dom"/>
</dbReference>
<evidence type="ECO:0000256" key="11">
    <source>
        <dbReference type="ARBA" id="ARBA00044319"/>
    </source>
</evidence>
<evidence type="ECO:0000256" key="8">
    <source>
        <dbReference type="ARBA" id="ARBA00022764"/>
    </source>
</evidence>